<dbReference type="Proteomes" id="UP000780801">
    <property type="component" value="Unassembled WGS sequence"/>
</dbReference>
<dbReference type="Pfam" id="PF04615">
    <property type="entry name" value="Utp14"/>
    <property type="match status" value="1"/>
</dbReference>
<evidence type="ECO:0000256" key="1">
    <source>
        <dbReference type="ARBA" id="ARBA00004604"/>
    </source>
</evidence>
<protein>
    <submittedName>
        <fullName evidence="5">Uncharacterized protein</fullName>
    </submittedName>
</protein>
<accession>A0A9P6FQ46</accession>
<dbReference type="AlphaFoldDB" id="A0A9P6FQ46"/>
<feature type="non-terminal residue" evidence="5">
    <location>
        <position position="1"/>
    </location>
</feature>
<dbReference type="PANTHER" id="PTHR14150">
    <property type="entry name" value="U3 SMALL NUCLEOLAR RNA-ASSOCIATED PROTEIN 14"/>
    <property type="match status" value="1"/>
</dbReference>
<proteinExistence type="predicted"/>
<evidence type="ECO:0000313" key="6">
    <source>
        <dbReference type="Proteomes" id="UP000780801"/>
    </source>
</evidence>
<sequence>GSWGGKGSKGRKNVVVKKAQPGDGVDASKRKDAKLRHVIISEKRNKKAASYNVTKLPHPFTSWDQYEQSLRAPVGKEWNTNSTFQKMTMPRITTKLGKIIDPLTAPFK</sequence>
<dbReference type="EMBL" id="JAABOA010002672">
    <property type="protein sequence ID" value="KAF9579562.1"/>
    <property type="molecule type" value="Genomic_DNA"/>
</dbReference>
<gene>
    <name evidence="5" type="ORF">BGW38_004133</name>
</gene>
<evidence type="ECO:0000256" key="3">
    <source>
        <dbReference type="ARBA" id="ARBA00023242"/>
    </source>
</evidence>
<organism evidence="5 6">
    <name type="scientific">Lunasporangiospora selenospora</name>
    <dbReference type="NCBI Taxonomy" id="979761"/>
    <lineage>
        <taxon>Eukaryota</taxon>
        <taxon>Fungi</taxon>
        <taxon>Fungi incertae sedis</taxon>
        <taxon>Mucoromycota</taxon>
        <taxon>Mortierellomycotina</taxon>
        <taxon>Mortierellomycetes</taxon>
        <taxon>Mortierellales</taxon>
        <taxon>Mortierellaceae</taxon>
        <taxon>Lunasporangiospora</taxon>
    </lineage>
</organism>
<keyword evidence="2" id="KW-0597">Phosphoprotein</keyword>
<name>A0A9P6FQ46_9FUNG</name>
<dbReference type="GO" id="GO:0032040">
    <property type="term" value="C:small-subunit processome"/>
    <property type="evidence" value="ECO:0007669"/>
    <property type="project" value="InterPro"/>
</dbReference>
<dbReference type="InterPro" id="IPR006709">
    <property type="entry name" value="SSU_processome_Utp14"/>
</dbReference>
<evidence type="ECO:0000256" key="2">
    <source>
        <dbReference type="ARBA" id="ARBA00022553"/>
    </source>
</evidence>
<dbReference type="OrthoDB" id="277439at2759"/>
<dbReference type="PANTHER" id="PTHR14150:SF12">
    <property type="entry name" value="U3 SMALL NUCLEOLAR RNA-ASSOCIATED PROTEIN 14 HOMOLOG A"/>
    <property type="match status" value="1"/>
</dbReference>
<reference evidence="5" key="1">
    <citation type="journal article" date="2020" name="Fungal Divers.">
        <title>Resolving the Mortierellaceae phylogeny through synthesis of multi-gene phylogenetics and phylogenomics.</title>
        <authorList>
            <person name="Vandepol N."/>
            <person name="Liber J."/>
            <person name="Desiro A."/>
            <person name="Na H."/>
            <person name="Kennedy M."/>
            <person name="Barry K."/>
            <person name="Grigoriev I.V."/>
            <person name="Miller A.N."/>
            <person name="O'Donnell K."/>
            <person name="Stajich J.E."/>
            <person name="Bonito G."/>
        </authorList>
    </citation>
    <scope>NUCLEOTIDE SEQUENCE</scope>
    <source>
        <strain evidence="5">KOD1015</strain>
    </source>
</reference>
<comment type="subcellular location">
    <subcellularLocation>
        <location evidence="1">Nucleus</location>
        <location evidence="1">Nucleolus</location>
    </subcellularLocation>
</comment>
<evidence type="ECO:0000313" key="5">
    <source>
        <dbReference type="EMBL" id="KAF9579562.1"/>
    </source>
</evidence>
<feature type="region of interest" description="Disordered" evidence="4">
    <location>
        <begin position="1"/>
        <end position="31"/>
    </location>
</feature>
<dbReference type="GO" id="GO:0006364">
    <property type="term" value="P:rRNA processing"/>
    <property type="evidence" value="ECO:0007669"/>
    <property type="project" value="InterPro"/>
</dbReference>
<evidence type="ECO:0000256" key="4">
    <source>
        <dbReference type="SAM" id="MobiDB-lite"/>
    </source>
</evidence>
<comment type="caution">
    <text evidence="5">The sequence shown here is derived from an EMBL/GenBank/DDBJ whole genome shotgun (WGS) entry which is preliminary data.</text>
</comment>
<keyword evidence="3" id="KW-0539">Nucleus</keyword>
<keyword evidence="6" id="KW-1185">Reference proteome</keyword>